<gene>
    <name evidence="1" type="ORF">B1C78_14050</name>
</gene>
<dbReference type="Proteomes" id="UP000189462">
    <property type="component" value="Unassembled WGS sequence"/>
</dbReference>
<accession>A0A1V3NCX8</accession>
<reference evidence="1 2" key="1">
    <citation type="submission" date="2017-02" db="EMBL/GenBank/DDBJ databases">
        <title>Genomic diversity within the haloalkaliphilic genus Thioalkalivibrio.</title>
        <authorList>
            <person name="Ahn A.-C."/>
            <person name="Meier-Kolthoff J."/>
            <person name="Overmars L."/>
            <person name="Richter M."/>
            <person name="Woyke T."/>
            <person name="Sorokin D.Y."/>
            <person name="Muyzer G."/>
        </authorList>
    </citation>
    <scope>NUCLEOTIDE SEQUENCE [LARGE SCALE GENOMIC DNA]</scope>
    <source>
        <strain evidence="1 2">ALJD</strain>
    </source>
</reference>
<dbReference type="Pfam" id="PF05402">
    <property type="entry name" value="PqqD"/>
    <property type="match status" value="1"/>
</dbReference>
<dbReference type="EMBL" id="MVBK01000091">
    <property type="protein sequence ID" value="OOG22793.1"/>
    <property type="molecule type" value="Genomic_DNA"/>
</dbReference>
<evidence type="ECO:0000313" key="2">
    <source>
        <dbReference type="Proteomes" id="UP000189462"/>
    </source>
</evidence>
<evidence type="ECO:0000313" key="1">
    <source>
        <dbReference type="EMBL" id="OOG22793.1"/>
    </source>
</evidence>
<sequence length="106" mass="12065">MRTDEITTTAPARTALPLHLPFRRNPSLEVHRVDAGLLLVDPATGTTRRLDPLEAGIWYLLKDPTTVEESVLTLQRTCPDRDPARIRHQVEQLFRDLLSVRMILGE</sequence>
<dbReference type="OrthoDB" id="5786829at2"/>
<keyword evidence="2" id="KW-1185">Reference proteome</keyword>
<name>A0A1V3NCX8_9GAMM</name>
<dbReference type="InterPro" id="IPR008792">
    <property type="entry name" value="PQQD"/>
</dbReference>
<dbReference type="RefSeq" id="WP_077279787.1">
    <property type="nucleotide sequence ID" value="NZ_MVBK01000091.1"/>
</dbReference>
<protein>
    <recommendedName>
        <fullName evidence="3">PqqD family protein</fullName>
    </recommendedName>
</protein>
<proteinExistence type="predicted"/>
<dbReference type="AlphaFoldDB" id="A0A1V3NCX8"/>
<evidence type="ECO:0008006" key="3">
    <source>
        <dbReference type="Google" id="ProtNLM"/>
    </source>
</evidence>
<comment type="caution">
    <text evidence="1">The sequence shown here is derived from an EMBL/GenBank/DDBJ whole genome shotgun (WGS) entry which is preliminary data.</text>
</comment>
<organism evidence="1 2">
    <name type="scientific">Thioalkalivibrio denitrificans</name>
    <dbReference type="NCBI Taxonomy" id="108003"/>
    <lineage>
        <taxon>Bacteria</taxon>
        <taxon>Pseudomonadati</taxon>
        <taxon>Pseudomonadota</taxon>
        <taxon>Gammaproteobacteria</taxon>
        <taxon>Chromatiales</taxon>
        <taxon>Ectothiorhodospiraceae</taxon>
        <taxon>Thioalkalivibrio</taxon>
    </lineage>
</organism>